<comment type="caution">
    <text evidence="1">The sequence shown here is derived from an EMBL/GenBank/DDBJ whole genome shotgun (WGS) entry which is preliminary data.</text>
</comment>
<proteinExistence type="predicted"/>
<accession>A0A423KNJ2</accession>
<sequence length="303" mass="35066">MRPLDVDPFIKALSTPRLRNYRSYFNAVDDHDVYACYQWNNEVSRSLVPLIHLVEIVMRNAYHKELSRFHSQRLNQPIVDSMNWYDHLSLTKHNDGGLSKTLKKLKKKSSFTDHDVVSNLTFGFWTNISKETNTQWGVVLPLVFPNTNRNFSLAKNTDWLEARVGLVNDIRNRISHWEPIWKRGDLMEERVIRPGSAPLKVAHLAPTTPEQSIQRVNTEYDRTLSLLAMMDKDLAAGYTDSHNHEHFKWVCSEEGLSSYRAYKRRATIPFSMAKRNLSSLVKGQTMLTITHGGVRFRITPLNA</sequence>
<gene>
    <name evidence="1" type="ORF">BK665_08310</name>
</gene>
<evidence type="ECO:0000313" key="1">
    <source>
        <dbReference type="EMBL" id="RON55956.1"/>
    </source>
</evidence>
<evidence type="ECO:0008006" key="3">
    <source>
        <dbReference type="Google" id="ProtNLM"/>
    </source>
</evidence>
<dbReference type="EMBL" id="MOBP01000005">
    <property type="protein sequence ID" value="RON55956.1"/>
    <property type="molecule type" value="Genomic_DNA"/>
</dbReference>
<evidence type="ECO:0000313" key="2">
    <source>
        <dbReference type="Proteomes" id="UP000283627"/>
    </source>
</evidence>
<dbReference type="Proteomes" id="UP000283627">
    <property type="component" value="Unassembled WGS sequence"/>
</dbReference>
<organism evidence="1 2">
    <name type="scientific">Pseudomonas frederiksbergensis</name>
    <dbReference type="NCBI Taxonomy" id="104087"/>
    <lineage>
        <taxon>Bacteria</taxon>
        <taxon>Pseudomonadati</taxon>
        <taxon>Pseudomonadota</taxon>
        <taxon>Gammaproteobacteria</taxon>
        <taxon>Pseudomonadales</taxon>
        <taxon>Pseudomonadaceae</taxon>
        <taxon>Pseudomonas</taxon>
    </lineage>
</organism>
<dbReference type="AlphaFoldDB" id="A0A423KNJ2"/>
<reference evidence="1 2" key="1">
    <citation type="submission" date="2016-10" db="EMBL/GenBank/DDBJ databases">
        <title>Comparative genome analysis of multiple Pseudomonas spp. focuses on biocontrol and plant growth promoting traits.</title>
        <authorList>
            <person name="Tao X.-Y."/>
            <person name="Taylor C.G."/>
        </authorList>
    </citation>
    <scope>NUCLEOTIDE SEQUENCE [LARGE SCALE GENOMIC DNA]</scope>
    <source>
        <strain evidence="1 2">39A2</strain>
    </source>
</reference>
<dbReference type="RefSeq" id="WP_185076474.1">
    <property type="nucleotide sequence ID" value="NZ_MOBP01000005.1"/>
</dbReference>
<name>A0A423KNJ2_9PSED</name>
<protein>
    <recommendedName>
        <fullName evidence="3">CAAX protease</fullName>
    </recommendedName>
</protein>